<evidence type="ECO:0000256" key="3">
    <source>
        <dbReference type="ARBA" id="ARBA00022801"/>
    </source>
</evidence>
<sequence length="368" mass="42345">MFSVAFWLHQRLQHYLLFFLEIINFVIIFTAFFGQGSSTTAKKMNTDKPLVATYKTQRPPWIGYWSSREYKGRPDWWTEAGLRDEFVRSGKFRPVGYRIREEDPEYYDPKVPDGTSLSGPLGLDSKRHSNITIKADQPGTLDEFQTKIWKGSHQYKAIAEKFDLSKEHPGFDVNPTLNDLVLTPKTQLGRFLLTDRWLHFWPRFFDKPLNEDPHIKGLACAKYSAMFMLPITMFEIRANNFAPPMEFTPQRFLRRYLQLMPIPTLLAFTWGFAISAASIVRNKDDIKNHVFSSAAVATVIASMKDNIPLGFSIGLLSLILGSFWQYSRVQDLGMQGRVLHPATAGFWGGPLIWKGFQWGDAEVPKTRF</sequence>
<keyword evidence="4" id="KW-0812">Transmembrane</keyword>
<evidence type="ECO:0000256" key="4">
    <source>
        <dbReference type="SAM" id="Phobius"/>
    </source>
</evidence>
<feature type="transmembrane region" description="Helical" evidence="4">
    <location>
        <begin position="307"/>
        <end position="327"/>
    </location>
</feature>
<dbReference type="OrthoDB" id="5911915at2759"/>
<dbReference type="GO" id="GO:0046872">
    <property type="term" value="F:metal ion binding"/>
    <property type="evidence" value="ECO:0007669"/>
    <property type="project" value="UniProtKB-KW"/>
</dbReference>
<dbReference type="PANTHER" id="PTHR46317:SF5">
    <property type="entry name" value="NADH-UBIQUINONE OXIDOREDUCTASE SUBUNIT B14.7"/>
    <property type="match status" value="1"/>
</dbReference>
<feature type="transmembrane region" description="Helical" evidence="4">
    <location>
        <begin position="12"/>
        <end position="34"/>
    </location>
</feature>
<comment type="similarity">
    <text evidence="1">Belongs to the metallo-dependent hydrolases superfamily. TatD-type hydrolase family.</text>
</comment>
<reference evidence="6" key="2">
    <citation type="journal article" date="2016" name="Sci. Rep.">
        <title>Dictyocaulus viviparus genome, variome and transcriptome elucidate lungworm biology and support future intervention.</title>
        <authorList>
            <person name="McNulty S.N."/>
            <person name="Strube C."/>
            <person name="Rosa B.A."/>
            <person name="Martin J.C."/>
            <person name="Tyagi R."/>
            <person name="Choi Y.J."/>
            <person name="Wang Q."/>
            <person name="Hallsworth Pepin K."/>
            <person name="Zhang X."/>
            <person name="Ozersky P."/>
            <person name="Wilson R.K."/>
            <person name="Sternberg P.W."/>
            <person name="Gasser R.B."/>
            <person name="Mitreva M."/>
        </authorList>
    </citation>
    <scope>NUCLEOTIDE SEQUENCE [LARGE SCALE GENOMIC DNA]</scope>
    <source>
        <strain evidence="6">HannoverDv2000</strain>
    </source>
</reference>
<dbReference type="AlphaFoldDB" id="A0A0D8XTC7"/>
<dbReference type="Proteomes" id="UP000053766">
    <property type="component" value="Unassembled WGS sequence"/>
</dbReference>
<organism evidence="5 6">
    <name type="scientific">Dictyocaulus viviparus</name>
    <name type="common">Bovine lungworm</name>
    <dbReference type="NCBI Taxonomy" id="29172"/>
    <lineage>
        <taxon>Eukaryota</taxon>
        <taxon>Metazoa</taxon>
        <taxon>Ecdysozoa</taxon>
        <taxon>Nematoda</taxon>
        <taxon>Chromadorea</taxon>
        <taxon>Rhabditida</taxon>
        <taxon>Rhabditina</taxon>
        <taxon>Rhabditomorpha</taxon>
        <taxon>Strongyloidea</taxon>
        <taxon>Metastrongylidae</taxon>
        <taxon>Dictyocaulus</taxon>
    </lineage>
</organism>
<keyword evidence="2" id="KW-0479">Metal-binding</keyword>
<reference evidence="5 6" key="1">
    <citation type="submission" date="2013-11" db="EMBL/GenBank/DDBJ databases">
        <title>Draft genome of the bovine lungworm Dictyocaulus viviparus.</title>
        <authorList>
            <person name="Mitreva M."/>
        </authorList>
    </citation>
    <scope>NUCLEOTIDE SEQUENCE [LARGE SCALE GENOMIC DNA]</scope>
    <source>
        <strain evidence="5 6">HannoverDv2000</strain>
    </source>
</reference>
<keyword evidence="4" id="KW-1133">Transmembrane helix</keyword>
<keyword evidence="6" id="KW-1185">Reference proteome</keyword>
<dbReference type="EMBL" id="KN716294">
    <property type="protein sequence ID" value="KJH47755.1"/>
    <property type="molecule type" value="Genomic_DNA"/>
</dbReference>
<evidence type="ECO:0000256" key="2">
    <source>
        <dbReference type="ARBA" id="ARBA00022723"/>
    </source>
</evidence>
<protein>
    <submittedName>
        <fullName evidence="5">Uncharacterized protein</fullName>
    </submittedName>
</protein>
<keyword evidence="3" id="KW-0378">Hydrolase</keyword>
<evidence type="ECO:0000256" key="1">
    <source>
        <dbReference type="ARBA" id="ARBA00009275"/>
    </source>
</evidence>
<feature type="transmembrane region" description="Helical" evidence="4">
    <location>
        <begin position="259"/>
        <end position="280"/>
    </location>
</feature>
<accession>A0A0D8XTC7</accession>
<evidence type="ECO:0000313" key="5">
    <source>
        <dbReference type="EMBL" id="KJH47755.1"/>
    </source>
</evidence>
<dbReference type="GO" id="GO:0016787">
    <property type="term" value="F:hydrolase activity"/>
    <property type="evidence" value="ECO:0007669"/>
    <property type="project" value="UniProtKB-KW"/>
</dbReference>
<gene>
    <name evidence="5" type="ORF">DICVIV_06164</name>
</gene>
<evidence type="ECO:0000313" key="6">
    <source>
        <dbReference type="Proteomes" id="UP000053766"/>
    </source>
</evidence>
<dbReference type="PANTHER" id="PTHR46317">
    <property type="entry name" value="HYDROLASE OF PHP SUPERFAMILY-RELATED PROTEIN"/>
    <property type="match status" value="1"/>
</dbReference>
<proteinExistence type="inferred from homology"/>
<keyword evidence="4" id="KW-0472">Membrane</keyword>
<name>A0A0D8XTC7_DICVI</name>